<dbReference type="InterPro" id="IPR011009">
    <property type="entry name" value="Kinase-like_dom_sf"/>
</dbReference>
<name>A0AA38UAG2_9AGAR</name>
<reference evidence="2" key="1">
    <citation type="submission" date="2022-08" db="EMBL/GenBank/DDBJ databases">
        <authorList>
            <consortium name="DOE Joint Genome Institute"/>
            <person name="Min B."/>
            <person name="Riley R."/>
            <person name="Sierra-Patev S."/>
            <person name="Naranjo-Ortiz M."/>
            <person name="Looney B."/>
            <person name="Konkel Z."/>
            <person name="Slot J.C."/>
            <person name="Sakamoto Y."/>
            <person name="Steenwyk J.L."/>
            <person name="Rokas A."/>
            <person name="Carro J."/>
            <person name="Camarero S."/>
            <person name="Ferreira P."/>
            <person name="Molpeceres G."/>
            <person name="Ruiz-Duenas F.J."/>
            <person name="Serrano A."/>
            <person name="Henrissat B."/>
            <person name="Drula E."/>
            <person name="Hughes K.W."/>
            <person name="Mata J.L."/>
            <person name="Ishikawa N.K."/>
            <person name="Vargas-Isla R."/>
            <person name="Ushijima S."/>
            <person name="Smith C.A."/>
            <person name="Ahrendt S."/>
            <person name="Andreopoulos W."/>
            <person name="He G."/>
            <person name="Labutti K."/>
            <person name="Lipzen A."/>
            <person name="Ng V."/>
            <person name="Sandor L."/>
            <person name="Barry K."/>
            <person name="Martinez A.T."/>
            <person name="Xiao Y."/>
            <person name="Gibbons J.G."/>
            <person name="Terashima K."/>
            <person name="Hibbett D.S."/>
            <person name="Grigoriev I.V."/>
        </authorList>
    </citation>
    <scope>NUCLEOTIDE SEQUENCE</scope>
    <source>
        <strain evidence="2">TFB9207</strain>
    </source>
</reference>
<dbReference type="Gene3D" id="1.10.510.10">
    <property type="entry name" value="Transferase(Phosphotransferase) domain 1"/>
    <property type="match status" value="1"/>
</dbReference>
<dbReference type="EMBL" id="MU806416">
    <property type="protein sequence ID" value="KAJ3835396.1"/>
    <property type="molecule type" value="Genomic_DNA"/>
</dbReference>
<dbReference type="AlphaFoldDB" id="A0AA38UAG2"/>
<dbReference type="Proteomes" id="UP001163846">
    <property type="component" value="Unassembled WGS sequence"/>
</dbReference>
<dbReference type="InterPro" id="IPR051678">
    <property type="entry name" value="AGP_Transferase"/>
</dbReference>
<proteinExistence type="predicted"/>
<evidence type="ECO:0000313" key="3">
    <source>
        <dbReference type="Proteomes" id="UP001163846"/>
    </source>
</evidence>
<comment type="caution">
    <text evidence="2">The sequence shown here is derived from an EMBL/GenBank/DDBJ whole genome shotgun (WGS) entry which is preliminary data.</text>
</comment>
<accession>A0AA38UAG2</accession>
<sequence>MTEKLESLLFFFLRPLLMCNRSGNRSAPKISAESMSNDEIEEAYHSQPVRLDADLVPHEVFKGYVTLVASDTVTKILTTRSDYELASMEFVRLSTSIPVPKGIRYLSIKDSGYLFVQQYIPGKRLSLLWPTMSWWQRFRVSLTLRYYIHQLRTLSYRVGAPSFPGPISMKSQEPQICSGRLFCESGGGGPFKSYYEMSRWYQNRLIVLQRFGQANAGVAQFDDTEPLVFTHFDLHLANVILGDDGQLWLIDWAEAGWYPRWFESASMRKFAEMAEQPWLSWVSFICGPCEKPGQYPFIRAIGYSLDVLPPDIMNLIDNDIVGSNVSGKDV</sequence>
<dbReference type="PANTHER" id="PTHR21310:SF15">
    <property type="entry name" value="AMINOGLYCOSIDE PHOSPHOTRANSFERASE DOMAIN-CONTAINING PROTEIN"/>
    <property type="match status" value="1"/>
</dbReference>
<dbReference type="InterPro" id="IPR002575">
    <property type="entry name" value="Aminoglycoside_PTrfase"/>
</dbReference>
<protein>
    <recommendedName>
        <fullName evidence="1">Aminoglycoside phosphotransferase domain-containing protein</fullName>
    </recommendedName>
</protein>
<organism evidence="2 3">
    <name type="scientific">Lentinula raphanica</name>
    <dbReference type="NCBI Taxonomy" id="153919"/>
    <lineage>
        <taxon>Eukaryota</taxon>
        <taxon>Fungi</taxon>
        <taxon>Dikarya</taxon>
        <taxon>Basidiomycota</taxon>
        <taxon>Agaricomycotina</taxon>
        <taxon>Agaricomycetes</taxon>
        <taxon>Agaricomycetidae</taxon>
        <taxon>Agaricales</taxon>
        <taxon>Marasmiineae</taxon>
        <taxon>Omphalotaceae</taxon>
        <taxon>Lentinula</taxon>
    </lineage>
</organism>
<dbReference type="SUPFAM" id="SSF56112">
    <property type="entry name" value="Protein kinase-like (PK-like)"/>
    <property type="match status" value="1"/>
</dbReference>
<gene>
    <name evidence="2" type="ORF">F5878DRAFT_628071</name>
</gene>
<dbReference type="PANTHER" id="PTHR21310">
    <property type="entry name" value="AMINOGLYCOSIDE PHOSPHOTRANSFERASE-RELATED-RELATED"/>
    <property type="match status" value="1"/>
</dbReference>
<evidence type="ECO:0000313" key="2">
    <source>
        <dbReference type="EMBL" id="KAJ3835396.1"/>
    </source>
</evidence>
<dbReference type="Pfam" id="PF01636">
    <property type="entry name" value="APH"/>
    <property type="match status" value="1"/>
</dbReference>
<evidence type="ECO:0000259" key="1">
    <source>
        <dbReference type="Pfam" id="PF01636"/>
    </source>
</evidence>
<feature type="domain" description="Aminoglycoside phosphotransferase" evidence="1">
    <location>
        <begin position="224"/>
        <end position="271"/>
    </location>
</feature>
<keyword evidence="3" id="KW-1185">Reference proteome</keyword>